<dbReference type="PROSITE" id="PS50004">
    <property type="entry name" value="C2"/>
    <property type="match status" value="1"/>
</dbReference>
<evidence type="ECO:0008006" key="6">
    <source>
        <dbReference type="Google" id="ProtNLM"/>
    </source>
</evidence>
<dbReference type="EMBL" id="JARJLG010000109">
    <property type="protein sequence ID" value="KAJ7744051.1"/>
    <property type="molecule type" value="Genomic_DNA"/>
</dbReference>
<evidence type="ECO:0000259" key="3">
    <source>
        <dbReference type="PROSITE" id="PS50837"/>
    </source>
</evidence>
<dbReference type="InterPro" id="IPR000008">
    <property type="entry name" value="C2_dom"/>
</dbReference>
<feature type="domain" description="NACHT" evidence="3">
    <location>
        <begin position="377"/>
        <end position="528"/>
    </location>
</feature>
<dbReference type="PROSITE" id="PS50837">
    <property type="entry name" value="NACHT"/>
    <property type="match status" value="1"/>
</dbReference>
<organism evidence="4 5">
    <name type="scientific">Mycena maculata</name>
    <dbReference type="NCBI Taxonomy" id="230809"/>
    <lineage>
        <taxon>Eukaryota</taxon>
        <taxon>Fungi</taxon>
        <taxon>Dikarya</taxon>
        <taxon>Basidiomycota</taxon>
        <taxon>Agaricomycotina</taxon>
        <taxon>Agaricomycetes</taxon>
        <taxon>Agaricomycetidae</taxon>
        <taxon>Agaricales</taxon>
        <taxon>Marasmiineae</taxon>
        <taxon>Mycenaceae</taxon>
        <taxon>Mycena</taxon>
    </lineage>
</organism>
<protein>
    <recommendedName>
        <fullName evidence="6">C2 domain-containing protein</fullName>
    </recommendedName>
</protein>
<keyword evidence="5" id="KW-1185">Reference proteome</keyword>
<dbReference type="SUPFAM" id="SSF52540">
    <property type="entry name" value="P-loop containing nucleoside triphosphate hydrolases"/>
    <property type="match status" value="1"/>
</dbReference>
<dbReference type="PANTHER" id="PTHR10039:SF17">
    <property type="entry name" value="FUNGAL STAND N-TERMINAL GOODBYE DOMAIN-CONTAINING PROTEIN-RELATED"/>
    <property type="match status" value="1"/>
</dbReference>
<proteinExistence type="predicted"/>
<comment type="caution">
    <text evidence="4">The sequence shown here is derived from an EMBL/GenBank/DDBJ whole genome shotgun (WGS) entry which is preliminary data.</text>
</comment>
<keyword evidence="1" id="KW-0677">Repeat</keyword>
<name>A0AAD7N2W8_9AGAR</name>
<dbReference type="PANTHER" id="PTHR10039">
    <property type="entry name" value="AMELOGENIN"/>
    <property type="match status" value="1"/>
</dbReference>
<reference evidence="4" key="1">
    <citation type="submission" date="2023-03" db="EMBL/GenBank/DDBJ databases">
        <title>Massive genome expansion in bonnet fungi (Mycena s.s.) driven by repeated elements and novel gene families across ecological guilds.</title>
        <authorList>
            <consortium name="Lawrence Berkeley National Laboratory"/>
            <person name="Harder C.B."/>
            <person name="Miyauchi S."/>
            <person name="Viragh M."/>
            <person name="Kuo A."/>
            <person name="Thoen E."/>
            <person name="Andreopoulos B."/>
            <person name="Lu D."/>
            <person name="Skrede I."/>
            <person name="Drula E."/>
            <person name="Henrissat B."/>
            <person name="Morin E."/>
            <person name="Kohler A."/>
            <person name="Barry K."/>
            <person name="LaButti K."/>
            <person name="Morin E."/>
            <person name="Salamov A."/>
            <person name="Lipzen A."/>
            <person name="Mereny Z."/>
            <person name="Hegedus B."/>
            <person name="Baldrian P."/>
            <person name="Stursova M."/>
            <person name="Weitz H."/>
            <person name="Taylor A."/>
            <person name="Grigoriev I.V."/>
            <person name="Nagy L.G."/>
            <person name="Martin F."/>
            <person name="Kauserud H."/>
        </authorList>
    </citation>
    <scope>NUCLEOTIDE SEQUENCE</scope>
    <source>
        <strain evidence="4">CBHHK188m</strain>
    </source>
</reference>
<evidence type="ECO:0000259" key="2">
    <source>
        <dbReference type="PROSITE" id="PS50004"/>
    </source>
</evidence>
<dbReference type="Gene3D" id="2.60.40.150">
    <property type="entry name" value="C2 domain"/>
    <property type="match status" value="1"/>
</dbReference>
<dbReference type="Pfam" id="PF00168">
    <property type="entry name" value="C2"/>
    <property type="match status" value="1"/>
</dbReference>
<dbReference type="Gene3D" id="3.40.50.300">
    <property type="entry name" value="P-loop containing nucleotide triphosphate hydrolases"/>
    <property type="match status" value="1"/>
</dbReference>
<dbReference type="InterPro" id="IPR007111">
    <property type="entry name" value="NACHT_NTPase"/>
</dbReference>
<dbReference type="InterPro" id="IPR056884">
    <property type="entry name" value="NPHP3-like_N"/>
</dbReference>
<dbReference type="SUPFAM" id="SSF49562">
    <property type="entry name" value="C2 domain (Calcium/lipid-binding domain, CaLB)"/>
    <property type="match status" value="1"/>
</dbReference>
<dbReference type="InterPro" id="IPR035892">
    <property type="entry name" value="C2_domain_sf"/>
</dbReference>
<dbReference type="InterPro" id="IPR027417">
    <property type="entry name" value="P-loop_NTPase"/>
</dbReference>
<evidence type="ECO:0000256" key="1">
    <source>
        <dbReference type="ARBA" id="ARBA00022737"/>
    </source>
</evidence>
<accession>A0AAD7N2W8</accession>
<dbReference type="AlphaFoldDB" id="A0AAD7N2W8"/>
<dbReference type="Proteomes" id="UP001215280">
    <property type="component" value="Unassembled WGS sequence"/>
</dbReference>
<evidence type="ECO:0000313" key="4">
    <source>
        <dbReference type="EMBL" id="KAJ7744051.1"/>
    </source>
</evidence>
<evidence type="ECO:0000313" key="5">
    <source>
        <dbReference type="Proteomes" id="UP001215280"/>
    </source>
</evidence>
<feature type="domain" description="C2" evidence="2">
    <location>
        <begin position="1"/>
        <end position="111"/>
    </location>
</feature>
<gene>
    <name evidence="4" type="ORF">DFH07DRAFT_777207</name>
</gene>
<sequence length="775" mass="84771">MSSTYSLCVLSAEDIVWKPGPLRSKTPNLYVAVHQDGHVQRTVTIKHELAPKWDHLLKISYMLPSSSKSETSIRLFHDSSLPGRDLWLGVVDINGVAWAKLCGSEQNTILLDFKGVDGDSKGKPIGKLSLRLLRETDTAATALEMAQRDVAKVAPGATSSTLIKAPGLVAKSASVAKDFDPALWTTIIAKLEPIVELGDKIAAIHPYANMAWKILTSVYQAAKKQQATDAKLGKLVQTMVDIPIFWRRKSKSLEDKVLAIVTQTVECSLFIQDYTANGFRSRTVRNTWANADNKIDELCDVLLKLQDSFDSSLSVQGLFLSTKVLQKLDGLVESEILKKLNPVDMNATSRTSCLLGTCQKILDEINEWILVPCDPGNVLWLSGVAGSGKSTISTTISESARELHRLGGFVFFDRNDRARSHPDGVIRTIAYSLAQCHPDIASAIAVAIQSDPSITNAPIHAQFKTLLQDPLTSVENSNSIQGPIVLVIDALDECGDPGSRGLLLSTLAAELPKLPHFLRVLITSRRDADITKHFHSRFTAKVLDVGTQSITDVGLFIRDKLEKIRLDEEDLGSSWPGEENINRLVDLSGGLFIWASTAVKFIAVYKPQEKLELLVTHHSTTEDFSLNKLYSVALQNSGPWEDGGFVQDARAVLACVVLGRTPMTDVTMDALLDFRSPTSAKVLRNLGCVVQWGPGAQARTLHASFSDYLTDPTRSAGNPWAIDTATGHHRLALGCLKILDTELKFNICALEDSHLLNTDVHDMSDRVATHHSLAG</sequence>
<dbReference type="Pfam" id="PF24883">
    <property type="entry name" value="NPHP3_N"/>
    <property type="match status" value="1"/>
</dbReference>